<proteinExistence type="predicted"/>
<feature type="domain" description="UvrD-like helicase ATP-binding" evidence="6">
    <location>
        <begin position="531"/>
        <end position="889"/>
    </location>
</feature>
<dbReference type="SUPFAM" id="SSF52540">
    <property type="entry name" value="P-loop containing nucleoside triphosphate hydrolases"/>
    <property type="match status" value="1"/>
</dbReference>
<evidence type="ECO:0000313" key="7">
    <source>
        <dbReference type="EMBL" id="KAL1886899.1"/>
    </source>
</evidence>
<evidence type="ECO:0000313" key="8">
    <source>
        <dbReference type="Proteomes" id="UP001583193"/>
    </source>
</evidence>
<organism evidence="7 8">
    <name type="scientific">Paecilomyces lecythidis</name>
    <dbReference type="NCBI Taxonomy" id="3004212"/>
    <lineage>
        <taxon>Eukaryota</taxon>
        <taxon>Fungi</taxon>
        <taxon>Dikarya</taxon>
        <taxon>Ascomycota</taxon>
        <taxon>Pezizomycotina</taxon>
        <taxon>Eurotiomycetes</taxon>
        <taxon>Eurotiomycetidae</taxon>
        <taxon>Eurotiales</taxon>
        <taxon>Thermoascaceae</taxon>
        <taxon>Paecilomyces</taxon>
    </lineage>
</organism>
<evidence type="ECO:0000256" key="4">
    <source>
        <dbReference type="ARBA" id="ARBA00022840"/>
    </source>
</evidence>
<dbReference type="Proteomes" id="UP001583193">
    <property type="component" value="Unassembled WGS sequence"/>
</dbReference>
<dbReference type="PANTHER" id="PTHR21529">
    <property type="entry name" value="MAMMARY TURMOR VIRUS RECEPTOR HOMOLOG 1, 2 MTVR1, 2"/>
    <property type="match status" value="1"/>
</dbReference>
<accession>A0ABR3YF26</accession>
<dbReference type="Pfam" id="PF00580">
    <property type="entry name" value="UvrD-helicase"/>
    <property type="match status" value="1"/>
</dbReference>
<evidence type="ECO:0000259" key="6">
    <source>
        <dbReference type="PROSITE" id="PS51198"/>
    </source>
</evidence>
<evidence type="ECO:0000256" key="2">
    <source>
        <dbReference type="ARBA" id="ARBA00022801"/>
    </source>
</evidence>
<keyword evidence="8" id="KW-1185">Reference proteome</keyword>
<evidence type="ECO:0000256" key="3">
    <source>
        <dbReference type="ARBA" id="ARBA00022806"/>
    </source>
</evidence>
<dbReference type="Gene3D" id="3.40.50.300">
    <property type="entry name" value="P-loop containing nucleotide triphosphate hydrolases"/>
    <property type="match status" value="1"/>
</dbReference>
<dbReference type="InterPro" id="IPR027417">
    <property type="entry name" value="P-loop_NTPase"/>
</dbReference>
<name>A0ABR3YF26_9EURO</name>
<dbReference type="EMBL" id="JAVDPF010000001">
    <property type="protein sequence ID" value="KAL1886899.1"/>
    <property type="molecule type" value="Genomic_DNA"/>
</dbReference>
<dbReference type="SUPFAM" id="SSF48452">
    <property type="entry name" value="TPR-like"/>
    <property type="match status" value="1"/>
</dbReference>
<dbReference type="InterPro" id="IPR039904">
    <property type="entry name" value="TRANK1"/>
</dbReference>
<dbReference type="InterPro" id="IPR014016">
    <property type="entry name" value="UvrD-like_ATP-bd"/>
</dbReference>
<reference evidence="7 8" key="1">
    <citation type="journal article" date="2024" name="IMA Fungus">
        <title>IMA Genome - F19 : A genome assembly and annotation guide to empower mycologists, including annotated draft genome sequences of Ceratocystis pirilliformis, Diaporthe australafricana, Fusarium ophioides, Paecilomyces lecythidis, and Sporothrix stenoceras.</title>
        <authorList>
            <person name="Aylward J."/>
            <person name="Wilson A.M."/>
            <person name="Visagie C.M."/>
            <person name="Spraker J."/>
            <person name="Barnes I."/>
            <person name="Buitendag C."/>
            <person name="Ceriani C."/>
            <person name="Del Mar Angel L."/>
            <person name="du Plessis D."/>
            <person name="Fuchs T."/>
            <person name="Gasser K."/>
            <person name="Kramer D."/>
            <person name="Li W."/>
            <person name="Munsamy K."/>
            <person name="Piso A."/>
            <person name="Price J.L."/>
            <person name="Sonnekus B."/>
            <person name="Thomas C."/>
            <person name="van der Nest A."/>
            <person name="van Dijk A."/>
            <person name="van Heerden A."/>
            <person name="van Vuuren N."/>
            <person name="Yilmaz N."/>
            <person name="Duong T.A."/>
            <person name="van der Merwe N.A."/>
            <person name="Wingfield M.J."/>
            <person name="Wingfield B.D."/>
        </authorList>
    </citation>
    <scope>NUCLEOTIDE SEQUENCE [LARGE SCALE GENOMIC DNA]</scope>
    <source>
        <strain evidence="7 8">CMW 18167</strain>
    </source>
</reference>
<dbReference type="PROSITE" id="PS51198">
    <property type="entry name" value="UVRD_HELICASE_ATP_BIND"/>
    <property type="match status" value="1"/>
</dbReference>
<protein>
    <recommendedName>
        <fullName evidence="6">UvrD-like helicase ATP-binding domain-containing protein</fullName>
    </recommendedName>
</protein>
<gene>
    <name evidence="7" type="ORF">Plec18167_000834</name>
</gene>
<dbReference type="Gene3D" id="1.25.40.10">
    <property type="entry name" value="Tetratricopeptide repeat domain"/>
    <property type="match status" value="1"/>
</dbReference>
<dbReference type="InterPro" id="IPR011990">
    <property type="entry name" value="TPR-like_helical_dom_sf"/>
</dbReference>
<keyword evidence="1 5" id="KW-0547">Nucleotide-binding</keyword>
<evidence type="ECO:0000256" key="5">
    <source>
        <dbReference type="PROSITE-ProRule" id="PRU00560"/>
    </source>
</evidence>
<keyword evidence="3 5" id="KW-0347">Helicase</keyword>
<dbReference type="PANTHER" id="PTHR21529:SF4">
    <property type="entry name" value="TPR AND ANKYRIN REPEAT-CONTAINING PROTEIN 1"/>
    <property type="match status" value="1"/>
</dbReference>
<feature type="binding site" evidence="5">
    <location>
        <begin position="552"/>
        <end position="559"/>
    </location>
    <ligand>
        <name>ATP</name>
        <dbReference type="ChEBI" id="CHEBI:30616"/>
    </ligand>
</feature>
<keyword evidence="4 5" id="KW-0067">ATP-binding</keyword>
<evidence type="ECO:0000256" key="1">
    <source>
        <dbReference type="ARBA" id="ARBA00022741"/>
    </source>
</evidence>
<comment type="caution">
    <text evidence="7">The sequence shown here is derived from an EMBL/GenBank/DDBJ whole genome shotgun (WGS) entry which is preliminary data.</text>
</comment>
<sequence>MSDQWDAFASLILGPKNPPHQEYIDVATDIVLRASPVRKLLSSESASDCFFLHLDRAISRLDELVRVLSIEDVGEKLANAVCQGILLPILQKQDNIASLEQLERISGILLPVVLRHPSSNLKLVVSSLLPVDGLLERLLAHEKYSEILKETLSQKNTFLDHGLRRSLTERFVQMCEDCSADHGISSTLKRWSEAQSLEGDLTHLLEDLQAKEKAKNEKTRDLPLLAGLRRLDSDDKKSNKARTETAPRFEIPAELSSRVSSLDLPTPESLRGIQIVLGQIAEDVTHSIMCFILQTLPCRCCVERLTGAPLSSVRTSGVKSGHIYDLDIKHDVFGKRVGLWKVLLSDRALKDMTKFSRSGLSVRLEQKIRQLASGDWKGKDVSTCVGSKHQRDNMKIPVLQAKVTTKLFLLWQIDVGFYEENSSAMQQLVKVWKISTAEELPNSISQVLIIQRTYGPDTVKMCCERPLQQSDGRFLPRQFANSEKQGYIIPVGDTVEKEMANILDMANKFYTLTEPVIRSLADPSGTEEFPLNLSKDEMDIVSHFKTSSLILGRSGTGKTTCLIFKILAKYKAHLLAADGRPIRQLLLTRSEYLASKLQTYTRSLIESQLRKNVFAPDNARSEEDSLQLDKYGKKNAISLLSLNDNDFPFVCTFDTFLDMLETTIRRADRKDFLQDETALAMSERRRMVNFNIFKTEYWEHFATNLTSSCSAELVFSEIMGVIKGSISSSESLEPLSRQDYLQTSSRLAPSFTSEVEREKVYTAFERYEKLKKQRGEIDDMDRVVAILTSVKQTTGLESLIHQCFEEIYVDEVQDLRCLDVMLLLHCVCDARGIHLAGDTAQCISKDSVFRFPEIKALMHDYYATVARKSGQSELARPVQFSLSRNYRSHQGILSLASFIMQLLWKGFPDTIDKLDPEIGQLGGPRPIIFAGFQADILSAKMIGLVKLHDRIADFGAEQAILVRDDASKTMLQNKIGEMALVLTILESKGMEFDDVLLYDFFSGSGLGNSYRSLAILAEGTGHFDAQKHTGMVEVVRPKDPDVADKVKILRAGGSVDPDRWFKRGVHLLHQKNFADALLCFKKANNRKGIAQCQAYLHDQEARACRSRDDLEGFTTNLEKAVSLFLSIRSIPEASDCLESLGEYHRAAEIWKSERQYERAAMLFEKADLFVDASVCYHYNGSYDAAVEVLRRGNRFDEMIKYLNRNHEHITDSILKRYSRLCNILLKQGRVSKDLQKQTIHMLGSNTEKESFFKEFEMIEELRDLYRMQHRYRELYNLCLGAGDLVSALEIVIMQNLWSIVDPTEVETAFHYMRAGKLCLEKVEEENHTYPQAWGRISETPLADIASEWDKASSFIGSIGDVDYVFDISPITNTLVKDFLCLFVSHHNPRNR</sequence>
<keyword evidence="2 5" id="KW-0378">Hydrolase</keyword>